<dbReference type="EMBL" id="JAYWIO010000005">
    <property type="protein sequence ID" value="KAK7258377.1"/>
    <property type="molecule type" value="Genomic_DNA"/>
</dbReference>
<dbReference type="Pfam" id="PF04043">
    <property type="entry name" value="PMEI"/>
    <property type="match status" value="1"/>
</dbReference>
<comment type="function">
    <text evidence="12">Acts in the modification of cell walls via demethylesterification of cell wall pectin.</text>
</comment>
<evidence type="ECO:0000256" key="11">
    <source>
        <dbReference type="PROSITE-ProRule" id="PRU10040"/>
    </source>
</evidence>
<comment type="subcellular location">
    <subcellularLocation>
        <location evidence="1 12">Secreted</location>
        <location evidence="1 12">Cell wall</location>
    </subcellularLocation>
</comment>
<keyword evidence="12" id="KW-0961">Cell wall biogenesis/degradation</keyword>
<dbReference type="InterPro" id="IPR006501">
    <property type="entry name" value="Pectinesterase_inhib_dom"/>
</dbReference>
<evidence type="ECO:0000313" key="15">
    <source>
        <dbReference type="Proteomes" id="UP001372338"/>
    </source>
</evidence>
<dbReference type="PROSITE" id="PS00800">
    <property type="entry name" value="PECTINESTERASE_1"/>
    <property type="match status" value="1"/>
</dbReference>
<accession>A0AAN9EIX5</accession>
<keyword evidence="9" id="KW-1015">Disulfide bond</keyword>
<evidence type="ECO:0000256" key="10">
    <source>
        <dbReference type="ARBA" id="ARBA00023180"/>
    </source>
</evidence>
<dbReference type="CDD" id="cd15798">
    <property type="entry name" value="PMEI-like_3"/>
    <property type="match status" value="1"/>
</dbReference>
<dbReference type="PROSITE" id="PS00503">
    <property type="entry name" value="PECTINESTERASE_2"/>
    <property type="match status" value="1"/>
</dbReference>
<dbReference type="PANTHER" id="PTHR31707">
    <property type="entry name" value="PECTINESTERASE"/>
    <property type="match status" value="1"/>
</dbReference>
<keyword evidence="10" id="KW-0325">Glycoprotein</keyword>
<evidence type="ECO:0000313" key="14">
    <source>
        <dbReference type="EMBL" id="KAK7258377.1"/>
    </source>
</evidence>
<reference evidence="14 15" key="1">
    <citation type="submission" date="2024-01" db="EMBL/GenBank/DDBJ databases">
        <title>The genomes of 5 underutilized Papilionoideae crops provide insights into root nodulation and disease resistanc.</title>
        <authorList>
            <person name="Yuan L."/>
        </authorList>
    </citation>
    <scope>NUCLEOTIDE SEQUENCE [LARGE SCALE GENOMIC DNA]</scope>
    <source>
        <strain evidence="14">ZHUSHIDOU_FW_LH</strain>
        <tissue evidence="14">Leaf</tissue>
    </source>
</reference>
<dbReference type="AlphaFoldDB" id="A0AAN9EIX5"/>
<feature type="active site" evidence="11">
    <location>
        <position position="421"/>
    </location>
</feature>
<evidence type="ECO:0000256" key="1">
    <source>
        <dbReference type="ARBA" id="ARBA00004191"/>
    </source>
</evidence>
<keyword evidence="8 12" id="KW-0063">Aspartyl esterase</keyword>
<keyword evidence="12" id="KW-0964">Secreted</keyword>
<dbReference type="GO" id="GO:0004857">
    <property type="term" value="F:enzyme inhibitor activity"/>
    <property type="evidence" value="ECO:0007669"/>
    <property type="project" value="InterPro"/>
</dbReference>
<name>A0AAN9EIX5_CROPI</name>
<dbReference type="InterPro" id="IPR000070">
    <property type="entry name" value="Pectinesterase_cat"/>
</dbReference>
<comment type="similarity">
    <text evidence="3">In the N-terminal section; belongs to the PMEI family.</text>
</comment>
<dbReference type="NCBIfam" id="TIGR01614">
    <property type="entry name" value="PME_inhib"/>
    <property type="match status" value="1"/>
</dbReference>
<dbReference type="GO" id="GO:0030599">
    <property type="term" value="F:pectinesterase activity"/>
    <property type="evidence" value="ECO:0007669"/>
    <property type="project" value="UniProtKB-UniRule"/>
</dbReference>
<dbReference type="GO" id="GO:0045490">
    <property type="term" value="P:pectin catabolic process"/>
    <property type="evidence" value="ECO:0007669"/>
    <property type="project" value="UniProtKB-UniRule"/>
</dbReference>
<dbReference type="Proteomes" id="UP001372338">
    <property type="component" value="Unassembled WGS sequence"/>
</dbReference>
<dbReference type="Gene3D" id="2.160.20.10">
    <property type="entry name" value="Single-stranded right-handed beta-helix, Pectin lyase-like"/>
    <property type="match status" value="1"/>
</dbReference>
<evidence type="ECO:0000256" key="8">
    <source>
        <dbReference type="ARBA" id="ARBA00023085"/>
    </source>
</evidence>
<gene>
    <name evidence="14" type="ORF">RIF29_23950</name>
</gene>
<dbReference type="EC" id="3.1.1.11" evidence="5 12"/>
<dbReference type="Gene3D" id="1.20.140.40">
    <property type="entry name" value="Invertase/pectin methylesterase inhibitor family protein"/>
    <property type="match status" value="1"/>
</dbReference>
<dbReference type="InterPro" id="IPR018040">
    <property type="entry name" value="Pectinesterase_Tyr_AS"/>
</dbReference>
<keyword evidence="6 12" id="KW-0134">Cell wall</keyword>
<evidence type="ECO:0000256" key="6">
    <source>
        <dbReference type="ARBA" id="ARBA00022512"/>
    </source>
</evidence>
<dbReference type="FunFam" id="2.160.20.10:FF:000001">
    <property type="entry name" value="Pectinesterase"/>
    <property type="match status" value="1"/>
</dbReference>
<dbReference type="GO" id="GO:0042545">
    <property type="term" value="P:cell wall modification"/>
    <property type="evidence" value="ECO:0007669"/>
    <property type="project" value="UniProtKB-UniRule"/>
</dbReference>
<dbReference type="SMART" id="SM00856">
    <property type="entry name" value="PMEI"/>
    <property type="match status" value="1"/>
</dbReference>
<organism evidence="14 15">
    <name type="scientific">Crotalaria pallida</name>
    <name type="common">Smooth rattlebox</name>
    <name type="synonym">Crotalaria striata</name>
    <dbReference type="NCBI Taxonomy" id="3830"/>
    <lineage>
        <taxon>Eukaryota</taxon>
        <taxon>Viridiplantae</taxon>
        <taxon>Streptophyta</taxon>
        <taxon>Embryophyta</taxon>
        <taxon>Tracheophyta</taxon>
        <taxon>Spermatophyta</taxon>
        <taxon>Magnoliopsida</taxon>
        <taxon>eudicotyledons</taxon>
        <taxon>Gunneridae</taxon>
        <taxon>Pentapetalae</taxon>
        <taxon>rosids</taxon>
        <taxon>fabids</taxon>
        <taxon>Fabales</taxon>
        <taxon>Fabaceae</taxon>
        <taxon>Papilionoideae</taxon>
        <taxon>50 kb inversion clade</taxon>
        <taxon>genistoids sensu lato</taxon>
        <taxon>core genistoids</taxon>
        <taxon>Crotalarieae</taxon>
        <taxon>Crotalaria</taxon>
    </lineage>
</organism>
<proteinExistence type="inferred from homology"/>
<evidence type="ECO:0000259" key="13">
    <source>
        <dbReference type="SMART" id="SM00856"/>
    </source>
</evidence>
<comment type="caution">
    <text evidence="14">The sequence shown here is derived from an EMBL/GenBank/DDBJ whole genome shotgun (WGS) entry which is preliminary data.</text>
</comment>
<evidence type="ECO:0000256" key="12">
    <source>
        <dbReference type="RuleBase" id="RU000589"/>
    </source>
</evidence>
<feature type="domain" description="Pectinesterase inhibitor" evidence="13">
    <location>
        <begin position="61"/>
        <end position="223"/>
    </location>
</feature>
<evidence type="ECO:0000256" key="9">
    <source>
        <dbReference type="ARBA" id="ARBA00023157"/>
    </source>
</evidence>
<dbReference type="InterPro" id="IPR011050">
    <property type="entry name" value="Pectin_lyase_fold/virulence"/>
</dbReference>
<evidence type="ECO:0000256" key="5">
    <source>
        <dbReference type="ARBA" id="ARBA00013229"/>
    </source>
</evidence>
<dbReference type="Pfam" id="PF01095">
    <property type="entry name" value="Pectinesterase"/>
    <property type="match status" value="1"/>
</dbReference>
<sequence length="583" mass="64018">MSVMSIMKQALSKKNHNNKKKLFLSLFASFLLVVTIVSVVAGVTSHRRNAGDNANSNSSPSSHAIIKSACSSTLYPELCFSTITSAPSTITNKLSTHKDVILLSLNITTGIVQRNYFTIEKLLNQKGLTNRVKVALHDCLETIDESLYELKKAKDELKEYHSSKKSVSRQQAEDIKTLISSAITNQETCLDGFSHDEACKLTRKKLEKGQVHVEHLCSNALAMCKNLTDTDMANDEKKKMLVGSNNRKLNEWPEWISAADRRLLQSSTVTPNVVVAADGSGNFKTVSAAVAAAPENSAKRYVIRIKAGVYRENVDVSKKKTNIMFLGDGRSNTIITASRNVVDGSTTFNSATVAVVGERFLAKDITFQNTAGPSKHQAVALRVGADLSAFYLCDFLAYQDTLYVHSNRQFFINCLIAGTVDFIFGNSAVVFQNCDIHARRPNSGQKNMVTAQGRSDPNQNTGIVIQKSRIGATKELEPVKSSFPTYLGRPWKEYSRTVVMQSTISDVIQPAGWFEWDGNFALNTLFYGEYQNTGPGASTSGRVKWKGFKVITSATEAQSFTPRDFIAGAGWLASTTFPFSLGL</sequence>
<dbReference type="InterPro" id="IPR033131">
    <property type="entry name" value="Pectinesterase_Asp_AS"/>
</dbReference>
<dbReference type="InterPro" id="IPR012334">
    <property type="entry name" value="Pectin_lyas_fold"/>
</dbReference>
<comment type="similarity">
    <text evidence="4">In the C-terminal section; belongs to the pectinesterase family.</text>
</comment>
<evidence type="ECO:0000256" key="4">
    <source>
        <dbReference type="ARBA" id="ARBA00007786"/>
    </source>
</evidence>
<protein>
    <recommendedName>
        <fullName evidence="5 12">Pectinesterase</fullName>
        <ecNumber evidence="5 12">3.1.1.11</ecNumber>
    </recommendedName>
</protein>
<evidence type="ECO:0000256" key="7">
    <source>
        <dbReference type="ARBA" id="ARBA00022801"/>
    </source>
</evidence>
<dbReference type="InterPro" id="IPR035513">
    <property type="entry name" value="Invertase/methylesterase_inhib"/>
</dbReference>
<keyword evidence="15" id="KW-1185">Reference proteome</keyword>
<dbReference type="SUPFAM" id="SSF51126">
    <property type="entry name" value="Pectin lyase-like"/>
    <property type="match status" value="1"/>
</dbReference>
<comment type="catalytic activity">
    <reaction evidence="12">
        <text>[(1-&gt;4)-alpha-D-galacturonosyl methyl ester](n) + n H2O = [(1-&gt;4)-alpha-D-galacturonosyl](n) + n methanol + n H(+)</text>
        <dbReference type="Rhea" id="RHEA:22380"/>
        <dbReference type="Rhea" id="RHEA-COMP:14570"/>
        <dbReference type="Rhea" id="RHEA-COMP:14573"/>
        <dbReference type="ChEBI" id="CHEBI:15377"/>
        <dbReference type="ChEBI" id="CHEBI:15378"/>
        <dbReference type="ChEBI" id="CHEBI:17790"/>
        <dbReference type="ChEBI" id="CHEBI:140522"/>
        <dbReference type="ChEBI" id="CHEBI:140523"/>
        <dbReference type="EC" id="3.1.1.11"/>
    </reaction>
</comment>
<evidence type="ECO:0000256" key="3">
    <source>
        <dbReference type="ARBA" id="ARBA00006027"/>
    </source>
</evidence>
<comment type="pathway">
    <text evidence="2 12">Glycan metabolism; pectin degradation; 2-dehydro-3-deoxy-D-gluconate from pectin: step 1/5.</text>
</comment>
<evidence type="ECO:0000256" key="2">
    <source>
        <dbReference type="ARBA" id="ARBA00005184"/>
    </source>
</evidence>
<keyword evidence="7 12" id="KW-0378">Hydrolase</keyword>
<dbReference type="FunFam" id="1.20.140.40:FF:000010">
    <property type="entry name" value="Pectinesterase"/>
    <property type="match status" value="1"/>
</dbReference>
<dbReference type="SUPFAM" id="SSF101148">
    <property type="entry name" value="Plant invertase/pectin methylesterase inhibitor"/>
    <property type="match status" value="1"/>
</dbReference>